<keyword evidence="1" id="KW-0732">Signal</keyword>
<evidence type="ECO:0000313" key="3">
    <source>
        <dbReference type="Proteomes" id="UP001267878"/>
    </source>
</evidence>
<accession>A0ABU1VTC5</accession>
<keyword evidence="3" id="KW-1185">Reference proteome</keyword>
<feature type="chain" id="PRO_5046745907" evidence="1">
    <location>
        <begin position="26"/>
        <end position="360"/>
    </location>
</feature>
<dbReference type="Gene3D" id="2.130.10.10">
    <property type="entry name" value="YVTN repeat-like/Quinoprotein amine dehydrogenase"/>
    <property type="match status" value="1"/>
</dbReference>
<proteinExistence type="predicted"/>
<sequence>MKSLTARTCATLVLAFAFAAAPAFQGVQAHGLRFEQRNLVSDGFIPAEHTDPNLVNSWGVAFNPFGFAWVANADGHTSTLYDGDGNANALVVQIPTPTDPTGGSPTGIVFNGSGNFLVAPNQPARFIFATEEGVIAAWAPAVDLTHAILKADNSASGASYRGLALSANGNMQLLYASDFFHAKVDVFDQNFQPLQLPAGAFVDPGIPKGFAPFGIHAIGGDIYVTYAKQDPSMLEDETGPGLGYVDVYTPKGTLIRRVASRGVLNAPWGVALAPAKFGVFSNALLIGNFGDGRINAFEPVFGFPIGPLRDRNFKPIEIDGLWALAFGNGLLHQPVNTLFFSSGPDDEEHGLYGRLDLITQ</sequence>
<comment type="caution">
    <text evidence="2">The sequence shown here is derived from an EMBL/GenBank/DDBJ whole genome shotgun (WGS) entry which is preliminary data.</text>
</comment>
<gene>
    <name evidence="2" type="ORF">J2X04_003063</name>
</gene>
<name>A0ABU1VTC5_9GAMM</name>
<feature type="signal peptide" evidence="1">
    <location>
        <begin position="1"/>
        <end position="25"/>
    </location>
</feature>
<organism evidence="2 3">
    <name type="scientific">Agrilutibacter niabensis</name>
    <dbReference type="NCBI Taxonomy" id="380628"/>
    <lineage>
        <taxon>Bacteria</taxon>
        <taxon>Pseudomonadati</taxon>
        <taxon>Pseudomonadota</taxon>
        <taxon>Gammaproteobacteria</taxon>
        <taxon>Lysobacterales</taxon>
        <taxon>Lysobacteraceae</taxon>
        <taxon>Agrilutibacter</taxon>
    </lineage>
</organism>
<dbReference type="InterPro" id="IPR017549">
    <property type="entry name" value="APMV_L690"/>
</dbReference>
<dbReference type="EMBL" id="JAVDVW010000002">
    <property type="protein sequence ID" value="MDR7100682.1"/>
    <property type="molecule type" value="Genomic_DNA"/>
</dbReference>
<dbReference type="InterPro" id="IPR015943">
    <property type="entry name" value="WD40/YVTN_repeat-like_dom_sf"/>
</dbReference>
<dbReference type="NCBIfam" id="TIGR03118">
    <property type="entry name" value="PEPCTERM_chp_1"/>
    <property type="match status" value="1"/>
</dbReference>
<evidence type="ECO:0000313" key="2">
    <source>
        <dbReference type="EMBL" id="MDR7100682.1"/>
    </source>
</evidence>
<dbReference type="SUPFAM" id="SSF101898">
    <property type="entry name" value="NHL repeat"/>
    <property type="match status" value="1"/>
</dbReference>
<dbReference type="RefSeq" id="WP_310055747.1">
    <property type="nucleotide sequence ID" value="NZ_JAVDVW010000002.1"/>
</dbReference>
<dbReference type="Proteomes" id="UP001267878">
    <property type="component" value="Unassembled WGS sequence"/>
</dbReference>
<reference evidence="2 3" key="1">
    <citation type="submission" date="2023-07" db="EMBL/GenBank/DDBJ databases">
        <title>Sorghum-associated microbial communities from plants grown in Nebraska, USA.</title>
        <authorList>
            <person name="Schachtman D."/>
        </authorList>
    </citation>
    <scope>NUCLEOTIDE SEQUENCE [LARGE SCALE GENOMIC DNA]</scope>
    <source>
        <strain evidence="2 3">BE187</strain>
    </source>
</reference>
<evidence type="ECO:0000256" key="1">
    <source>
        <dbReference type="SAM" id="SignalP"/>
    </source>
</evidence>
<protein>
    <submittedName>
        <fullName evidence="2">Uncharacterized protein (TIGR03118 family)</fullName>
    </submittedName>
</protein>